<sequence length="50" mass="5120">MKVDELLTKAKDGLPAKPVGATLGAIATAAIFAATRPAKLKDGAETDERP</sequence>
<organism evidence="1 2">
    <name type="scientific">Amycolatopsis mediterranei (strain S699)</name>
    <name type="common">Nocardia mediterranei</name>
    <dbReference type="NCBI Taxonomy" id="713604"/>
    <lineage>
        <taxon>Bacteria</taxon>
        <taxon>Bacillati</taxon>
        <taxon>Actinomycetota</taxon>
        <taxon>Actinomycetes</taxon>
        <taxon>Pseudonocardiales</taxon>
        <taxon>Pseudonocardiaceae</taxon>
        <taxon>Amycolatopsis</taxon>
    </lineage>
</organism>
<dbReference type="GeneID" id="92877197"/>
<dbReference type="RefSeq" id="WP_014467271.1">
    <property type="nucleotide sequence ID" value="NC_017186.1"/>
</dbReference>
<evidence type="ECO:0000313" key="2">
    <source>
        <dbReference type="Proteomes" id="UP000006138"/>
    </source>
</evidence>
<evidence type="ECO:0000313" key="1">
    <source>
        <dbReference type="EMBL" id="AEK44072.1"/>
    </source>
</evidence>
<protein>
    <submittedName>
        <fullName evidence="1">Uncharacterized protein</fullName>
    </submittedName>
</protein>
<dbReference type="AlphaFoldDB" id="A0A9R0P0K3"/>
<keyword evidence="2" id="KW-1185">Reference proteome</keyword>
<gene>
    <name evidence="1" type="ordered locus">RAM_27975</name>
</gene>
<dbReference type="KEGG" id="amn:RAM_27975"/>
<dbReference type="EMBL" id="CP002896">
    <property type="protein sequence ID" value="AEK44072.1"/>
    <property type="molecule type" value="Genomic_DNA"/>
</dbReference>
<reference evidence="1 2" key="1">
    <citation type="journal article" date="2011" name="J. Bacteriol.">
        <title>Whole genome sequence of the rifamycin B-producing strain Amycolatopsis mediterranei S699.</title>
        <authorList>
            <person name="Verma M."/>
            <person name="Kaur J."/>
            <person name="Kumar M."/>
            <person name="Kumari K."/>
            <person name="Saxena A."/>
            <person name="Anand S."/>
            <person name="Nigam A."/>
            <person name="Ravi V."/>
            <person name="Raghuvanshi S."/>
            <person name="Khurana P."/>
            <person name="Tyagi A.K."/>
            <person name="Khurana J.P."/>
            <person name="Lal R."/>
        </authorList>
    </citation>
    <scope>NUCLEOTIDE SEQUENCE [LARGE SCALE GENOMIC DNA]</scope>
    <source>
        <strain evidence="1 2">S699</strain>
    </source>
</reference>
<accession>A0A9R0P0K3</accession>
<proteinExistence type="predicted"/>
<dbReference type="Proteomes" id="UP000006138">
    <property type="component" value="Chromosome"/>
</dbReference>
<name>A0A9R0P0K3_AMYMS</name>